<dbReference type="PANTHER" id="PTHR22878">
    <property type="entry name" value="DYNEIN HEAVY CHAIN 6, AXONEMAL-LIKE-RELATED"/>
    <property type="match status" value="1"/>
</dbReference>
<dbReference type="RefSeq" id="XP_013248226.1">
    <property type="nucleotide sequence ID" value="XM_013392772.1"/>
</dbReference>
<reference evidence="2" key="2">
    <citation type="submission" date="2013-10" db="EMBL/GenBank/DDBJ databases">
        <authorList>
            <person name="Aslett M."/>
        </authorList>
    </citation>
    <scope>NUCLEOTIDE SEQUENCE</scope>
    <source>
        <strain evidence="2">Houghton</strain>
    </source>
</reference>
<dbReference type="EMBL" id="HG672297">
    <property type="protein sequence ID" value="CDI82336.1"/>
    <property type="molecule type" value="Genomic_DNA"/>
</dbReference>
<organism evidence="2 3">
    <name type="scientific">Eimeria acervulina</name>
    <name type="common">Coccidian parasite</name>
    <dbReference type="NCBI Taxonomy" id="5801"/>
    <lineage>
        <taxon>Eukaryota</taxon>
        <taxon>Sar</taxon>
        <taxon>Alveolata</taxon>
        <taxon>Apicomplexa</taxon>
        <taxon>Conoidasida</taxon>
        <taxon>Coccidia</taxon>
        <taxon>Eucoccidiorida</taxon>
        <taxon>Eimeriorina</taxon>
        <taxon>Eimeriidae</taxon>
        <taxon>Eimeria</taxon>
    </lineage>
</organism>
<dbReference type="InterPro" id="IPR026983">
    <property type="entry name" value="DHC"/>
</dbReference>
<dbReference type="GO" id="GO:0008569">
    <property type="term" value="F:minus-end-directed microtubule motor activity"/>
    <property type="evidence" value="ECO:0007669"/>
    <property type="project" value="InterPro"/>
</dbReference>
<feature type="domain" description="Dynein heavy chain region D6 P-loop" evidence="1">
    <location>
        <begin position="30"/>
        <end position="145"/>
    </location>
</feature>
<dbReference type="Proteomes" id="UP000018050">
    <property type="component" value="Unassembled WGS sequence"/>
</dbReference>
<dbReference type="OrthoDB" id="7567035at2759"/>
<gene>
    <name evidence="2" type="ORF">EAH_00066020</name>
</gene>
<name>U6GQ38_EIMAC</name>
<accession>U6GQ38</accession>
<dbReference type="FunFam" id="3.40.50.300:FF:000153">
    <property type="entry name" value="Dynein axonemal heavy chain 1"/>
    <property type="match status" value="1"/>
</dbReference>
<dbReference type="Gene3D" id="3.40.50.300">
    <property type="entry name" value="P-loop containing nucleotide triphosphate hydrolases"/>
    <property type="match status" value="1"/>
</dbReference>
<dbReference type="GeneID" id="25274672"/>
<protein>
    <submittedName>
        <fullName evidence="2">Left-right dynein, related</fullName>
    </submittedName>
</protein>
<evidence type="ECO:0000313" key="3">
    <source>
        <dbReference type="Proteomes" id="UP000018050"/>
    </source>
</evidence>
<dbReference type="GO" id="GO:0030286">
    <property type="term" value="C:dynein complex"/>
    <property type="evidence" value="ECO:0007669"/>
    <property type="project" value="InterPro"/>
</dbReference>
<dbReference type="InterPro" id="IPR004273">
    <property type="entry name" value="Dynein_heavy_D6_P-loop"/>
</dbReference>
<keyword evidence="3" id="KW-1185">Reference proteome</keyword>
<feature type="non-terminal residue" evidence="2">
    <location>
        <position position="174"/>
    </location>
</feature>
<sequence>MLPNGNMYLDGDSALSFYEILESSFEESTATTPIFFILSPGADPVKEVEALGRKLGYTPHFNLHNVALGQGQDVVAMQKLDLAHKEGHWVLLQNIHLMPRWTVELEKKLDAFSSEGPHPNFRCFLSSELCDYIPVGILDRSIKLTNEPPQGLQANLKRAFACFPKDDFDEKDQK</sequence>
<dbReference type="Pfam" id="PF03028">
    <property type="entry name" value="Dynein_heavy"/>
    <property type="match status" value="1"/>
</dbReference>
<dbReference type="AlphaFoldDB" id="U6GQ38"/>
<dbReference type="VEuPathDB" id="ToxoDB:EAH_00066020"/>
<dbReference type="InterPro" id="IPR027417">
    <property type="entry name" value="P-loop_NTPase"/>
</dbReference>
<reference evidence="2" key="1">
    <citation type="submission" date="2013-10" db="EMBL/GenBank/DDBJ databases">
        <title>Genomic analysis of the causative agents of coccidiosis in chickens.</title>
        <authorList>
            <person name="Reid A.J."/>
            <person name="Blake D."/>
            <person name="Billington K."/>
            <person name="Browne H."/>
            <person name="Dunn M."/>
            <person name="Hung S."/>
            <person name="Kawahara F."/>
            <person name="Miranda-Saavedra D."/>
            <person name="Mourier T."/>
            <person name="Nagra H."/>
            <person name="Otto T.D."/>
            <person name="Rawlings N."/>
            <person name="Sanchez A."/>
            <person name="Sanders M."/>
            <person name="Subramaniam C."/>
            <person name="Tay Y."/>
            <person name="Dear P."/>
            <person name="Doerig C."/>
            <person name="Gruber A."/>
            <person name="Parkinson J."/>
            <person name="Shirley M."/>
            <person name="Wan K.L."/>
            <person name="Berriman M."/>
            <person name="Tomley F."/>
            <person name="Pain A."/>
        </authorList>
    </citation>
    <scope>NUCLEOTIDE SEQUENCE</scope>
    <source>
        <strain evidence="2">Houghton</strain>
    </source>
</reference>
<evidence type="ECO:0000259" key="1">
    <source>
        <dbReference type="Pfam" id="PF03028"/>
    </source>
</evidence>
<dbReference type="GO" id="GO:0007018">
    <property type="term" value="P:microtubule-based movement"/>
    <property type="evidence" value="ECO:0007669"/>
    <property type="project" value="InterPro"/>
</dbReference>
<dbReference type="GO" id="GO:0051959">
    <property type="term" value="F:dynein light intermediate chain binding"/>
    <property type="evidence" value="ECO:0007669"/>
    <property type="project" value="InterPro"/>
</dbReference>
<dbReference type="PANTHER" id="PTHR22878:SF69">
    <property type="entry name" value="DYNEIN HEAVY CHAIN"/>
    <property type="match status" value="1"/>
</dbReference>
<dbReference type="GO" id="GO:0045505">
    <property type="term" value="F:dynein intermediate chain binding"/>
    <property type="evidence" value="ECO:0007669"/>
    <property type="project" value="InterPro"/>
</dbReference>
<evidence type="ECO:0000313" key="2">
    <source>
        <dbReference type="EMBL" id="CDI82336.1"/>
    </source>
</evidence>
<proteinExistence type="predicted"/>
<dbReference type="OMA" id="YAEISHE"/>